<evidence type="ECO:0000313" key="13">
    <source>
        <dbReference type="EMBL" id="KAF2789522.1"/>
    </source>
</evidence>
<keyword evidence="3 9" id="KW-0812">Transmembrane</keyword>
<evidence type="ECO:0000256" key="6">
    <source>
        <dbReference type="ARBA" id="ARBA00022989"/>
    </source>
</evidence>
<feature type="region of interest" description="Disordered" evidence="11">
    <location>
        <begin position="518"/>
        <end position="563"/>
    </location>
</feature>
<evidence type="ECO:0000256" key="9">
    <source>
        <dbReference type="RuleBase" id="RU003945"/>
    </source>
</evidence>
<evidence type="ECO:0000256" key="11">
    <source>
        <dbReference type="SAM" id="MobiDB-lite"/>
    </source>
</evidence>
<evidence type="ECO:0000256" key="8">
    <source>
        <dbReference type="ARBA" id="ARBA00023136"/>
    </source>
</evidence>
<evidence type="ECO:0000256" key="1">
    <source>
        <dbReference type="ARBA" id="ARBA00004448"/>
    </source>
</evidence>
<dbReference type="GO" id="GO:0032979">
    <property type="term" value="P:protein insertion into mitochondrial inner membrane from matrix"/>
    <property type="evidence" value="ECO:0007669"/>
    <property type="project" value="TreeGrafter"/>
</dbReference>
<keyword evidence="10" id="KW-0175">Coiled coil</keyword>
<name>A0A6A6WZJ8_9PLEO</name>
<feature type="domain" description="Membrane insertase YidC/Oxa/ALB C-terminal" evidence="12">
    <location>
        <begin position="200"/>
        <end position="389"/>
    </location>
</feature>
<feature type="region of interest" description="Disordered" evidence="11">
    <location>
        <begin position="441"/>
        <end position="467"/>
    </location>
</feature>
<sequence>MLPSRGLRPAQFASRASHQALHVRANGSRKFSSAPRTSLRAPSRRTSPLQAANWRTGAISPPNGLLTTSSVRYGSWYAPWSWGSSIPPPADAISPTPSSDLVADAPSTQEPVVTSSTPEIAPAGIDSAPVVNSVASPEINSTIEDLLADGVTTPLPTPGPSLTIDHFGQLKELGLDYGWGPSAFFEWLIEHIHLLTGYGWGTSLILSTVAIRTCLFYFQAQGSDNLGKLAAMKPVLDGYNKQMEEAIKNGNQEKEKLYKLKQQQIGQEIGVKLGKGFMGPALIGVFGFGAFRCLRGMSTLPVPGMSEAGFLWFPDLTVSDPYFVLPALTGAVMWVVMKTGGEQGLQNETAQASQQKMLQNIFPIFMACITLFQPATIQLYFCCSTGLGLVTGRLLRMPAVRSLLKISPIPSKKSHEVFSKIIQEKKPIQSIRGKDGKIVYQAPASPSTTRDPNEIRGMKLKPGTKIPTHLAPVLSDKEKERLNLEKEYNRGMPAEGMQDKAKWVTTHYQPQAVWERLAKTAKGKPAADEETQKPTPKPRVERPRVVSKQDSEVERKKRFQNRK</sequence>
<dbReference type="PANTHER" id="PTHR12428:SF66">
    <property type="entry name" value="MITOCHONDRIAL INNER MEMBRANE PROTEIN OXA1L"/>
    <property type="match status" value="1"/>
</dbReference>
<evidence type="ECO:0000256" key="3">
    <source>
        <dbReference type="ARBA" id="ARBA00022692"/>
    </source>
</evidence>
<feature type="coiled-coil region" evidence="10">
    <location>
        <begin position="236"/>
        <end position="263"/>
    </location>
</feature>
<dbReference type="GO" id="GO:0005743">
    <property type="term" value="C:mitochondrial inner membrane"/>
    <property type="evidence" value="ECO:0007669"/>
    <property type="project" value="UniProtKB-SubCell"/>
</dbReference>
<dbReference type="Pfam" id="PF02096">
    <property type="entry name" value="60KD_IMP"/>
    <property type="match status" value="1"/>
</dbReference>
<gene>
    <name evidence="13" type="ORF">K505DRAFT_313038</name>
</gene>
<dbReference type="InterPro" id="IPR001708">
    <property type="entry name" value="YidC/ALB3/OXA1/COX18"/>
</dbReference>
<feature type="compositionally biased region" description="Basic and acidic residues" evidence="11">
    <location>
        <begin position="525"/>
        <end position="555"/>
    </location>
</feature>
<keyword evidence="8" id="KW-0472">Membrane</keyword>
<dbReference type="InterPro" id="IPR028055">
    <property type="entry name" value="YidC/Oxa/ALB_C"/>
</dbReference>
<protein>
    <recommendedName>
        <fullName evidence="12">Membrane insertase YidC/Oxa/ALB C-terminal domain-containing protein</fullName>
    </recommendedName>
</protein>
<evidence type="ECO:0000256" key="5">
    <source>
        <dbReference type="ARBA" id="ARBA00022946"/>
    </source>
</evidence>
<keyword evidence="4" id="KW-0999">Mitochondrion inner membrane</keyword>
<organism evidence="13 14">
    <name type="scientific">Melanomma pulvis-pyrius CBS 109.77</name>
    <dbReference type="NCBI Taxonomy" id="1314802"/>
    <lineage>
        <taxon>Eukaryota</taxon>
        <taxon>Fungi</taxon>
        <taxon>Dikarya</taxon>
        <taxon>Ascomycota</taxon>
        <taxon>Pezizomycotina</taxon>
        <taxon>Dothideomycetes</taxon>
        <taxon>Pleosporomycetidae</taxon>
        <taxon>Pleosporales</taxon>
        <taxon>Melanommataceae</taxon>
        <taxon>Melanomma</taxon>
    </lineage>
</organism>
<reference evidence="13" key="1">
    <citation type="journal article" date="2020" name="Stud. Mycol.">
        <title>101 Dothideomycetes genomes: a test case for predicting lifestyles and emergence of pathogens.</title>
        <authorList>
            <person name="Haridas S."/>
            <person name="Albert R."/>
            <person name="Binder M."/>
            <person name="Bloem J."/>
            <person name="Labutti K."/>
            <person name="Salamov A."/>
            <person name="Andreopoulos B."/>
            <person name="Baker S."/>
            <person name="Barry K."/>
            <person name="Bills G."/>
            <person name="Bluhm B."/>
            <person name="Cannon C."/>
            <person name="Castanera R."/>
            <person name="Culley D."/>
            <person name="Daum C."/>
            <person name="Ezra D."/>
            <person name="Gonzalez J."/>
            <person name="Henrissat B."/>
            <person name="Kuo A."/>
            <person name="Liang C."/>
            <person name="Lipzen A."/>
            <person name="Lutzoni F."/>
            <person name="Magnuson J."/>
            <person name="Mondo S."/>
            <person name="Nolan M."/>
            <person name="Ohm R."/>
            <person name="Pangilinan J."/>
            <person name="Park H.-J."/>
            <person name="Ramirez L."/>
            <person name="Alfaro M."/>
            <person name="Sun H."/>
            <person name="Tritt A."/>
            <person name="Yoshinaga Y."/>
            <person name="Zwiers L.-H."/>
            <person name="Turgeon B."/>
            <person name="Goodwin S."/>
            <person name="Spatafora J."/>
            <person name="Crous P."/>
            <person name="Grigoriev I."/>
        </authorList>
    </citation>
    <scope>NUCLEOTIDE SEQUENCE</scope>
    <source>
        <strain evidence="13">CBS 109.77</strain>
    </source>
</reference>
<keyword evidence="5" id="KW-0809">Transit peptide</keyword>
<keyword evidence="6" id="KW-1133">Transmembrane helix</keyword>
<dbReference type="EMBL" id="MU002131">
    <property type="protein sequence ID" value="KAF2789522.1"/>
    <property type="molecule type" value="Genomic_DNA"/>
</dbReference>
<evidence type="ECO:0000256" key="7">
    <source>
        <dbReference type="ARBA" id="ARBA00023128"/>
    </source>
</evidence>
<dbReference type="GO" id="GO:0032977">
    <property type="term" value="F:membrane insertase activity"/>
    <property type="evidence" value="ECO:0007669"/>
    <property type="project" value="InterPro"/>
</dbReference>
<feature type="region of interest" description="Disordered" evidence="11">
    <location>
        <begin position="24"/>
        <end position="56"/>
    </location>
</feature>
<dbReference type="CDD" id="cd20069">
    <property type="entry name" value="5TM_Oxa1-like"/>
    <property type="match status" value="1"/>
</dbReference>
<comment type="similarity">
    <text evidence="2 9">Belongs to the OXA1/ALB3/YidC family.</text>
</comment>
<dbReference type="OrthoDB" id="2148490at2759"/>
<evidence type="ECO:0000256" key="2">
    <source>
        <dbReference type="ARBA" id="ARBA00009877"/>
    </source>
</evidence>
<evidence type="ECO:0000256" key="10">
    <source>
        <dbReference type="SAM" id="Coils"/>
    </source>
</evidence>
<evidence type="ECO:0000256" key="4">
    <source>
        <dbReference type="ARBA" id="ARBA00022792"/>
    </source>
</evidence>
<evidence type="ECO:0000313" key="14">
    <source>
        <dbReference type="Proteomes" id="UP000799757"/>
    </source>
</evidence>
<dbReference type="PANTHER" id="PTHR12428">
    <property type="entry name" value="OXA1"/>
    <property type="match status" value="1"/>
</dbReference>
<accession>A0A6A6WZJ8</accession>
<keyword evidence="14" id="KW-1185">Reference proteome</keyword>
<keyword evidence="7" id="KW-0496">Mitochondrion</keyword>
<proteinExistence type="inferred from homology"/>
<dbReference type="AlphaFoldDB" id="A0A6A6WZJ8"/>
<dbReference type="Proteomes" id="UP000799757">
    <property type="component" value="Unassembled WGS sequence"/>
</dbReference>
<comment type="subcellular location">
    <subcellularLocation>
        <location evidence="9">Membrane</location>
        <topology evidence="9">Multi-pass membrane protein</topology>
    </subcellularLocation>
    <subcellularLocation>
        <location evidence="1">Mitochondrion inner membrane</location>
        <topology evidence="1">Multi-pass membrane protein</topology>
    </subcellularLocation>
</comment>
<evidence type="ECO:0000259" key="12">
    <source>
        <dbReference type="Pfam" id="PF02096"/>
    </source>
</evidence>